<dbReference type="KEGG" id="pgri:PgNI_01505"/>
<dbReference type="GeneID" id="41956490"/>
<evidence type="ECO:0000256" key="3">
    <source>
        <dbReference type="ARBA" id="ARBA00018534"/>
    </source>
</evidence>
<comment type="function">
    <text evidence="1">Probable component of the endoplasmic reticulum-associated degradation (ERAD) pathway.</text>
</comment>
<dbReference type="AlphaFoldDB" id="A0A6P8BLZ6"/>
<feature type="signal peptide" evidence="5">
    <location>
        <begin position="1"/>
        <end position="20"/>
    </location>
</feature>
<evidence type="ECO:0000313" key="6">
    <source>
        <dbReference type="Proteomes" id="UP000515153"/>
    </source>
</evidence>
<accession>A0A6P8BLZ6</accession>
<sequence>MQSPVVLQLLLLALMGTVSAQFGGFFDQMFGGGGGGGGQQQRQEQNVPSDSAWYRSNVDAAVCSNYLCPDTLACVHFPHHCPCPFPDHEDKFELAEGQRICVSRGGFKAGEAARKVELARKGLL</sequence>
<dbReference type="RefSeq" id="XP_030988082.1">
    <property type="nucleotide sequence ID" value="XM_031121576.1"/>
</dbReference>
<evidence type="ECO:0000256" key="2">
    <source>
        <dbReference type="ARBA" id="ARBA00010545"/>
    </source>
</evidence>
<protein>
    <recommendedName>
        <fullName evidence="3">Long chronological lifespan protein 2</fullName>
    </recommendedName>
</protein>
<organism evidence="6 7">
    <name type="scientific">Pyricularia grisea</name>
    <name type="common">Crabgrass-specific blast fungus</name>
    <name type="synonym">Magnaporthe grisea</name>
    <dbReference type="NCBI Taxonomy" id="148305"/>
    <lineage>
        <taxon>Eukaryota</taxon>
        <taxon>Fungi</taxon>
        <taxon>Dikarya</taxon>
        <taxon>Ascomycota</taxon>
        <taxon>Pezizomycotina</taxon>
        <taxon>Sordariomycetes</taxon>
        <taxon>Sordariomycetidae</taxon>
        <taxon>Magnaporthales</taxon>
        <taxon>Pyriculariaceae</taxon>
        <taxon>Pyricularia</taxon>
    </lineage>
</organism>
<reference evidence="7" key="2">
    <citation type="submission" date="2019-10" db="EMBL/GenBank/DDBJ databases">
        <authorList>
            <consortium name="NCBI Genome Project"/>
        </authorList>
    </citation>
    <scope>NUCLEOTIDE SEQUENCE</scope>
    <source>
        <strain evidence="7">NI907</strain>
    </source>
</reference>
<feature type="chain" id="PRO_5027910576" description="Long chronological lifespan protein 2" evidence="5">
    <location>
        <begin position="21"/>
        <end position="124"/>
    </location>
</feature>
<dbReference type="PANTHER" id="PTHR38425:SF1">
    <property type="entry name" value="LONG CHRONOLOGICAL LIFESPAN PROTEIN 2"/>
    <property type="match status" value="1"/>
</dbReference>
<evidence type="ECO:0000256" key="1">
    <source>
        <dbReference type="ARBA" id="ARBA00002208"/>
    </source>
</evidence>
<dbReference type="InterPro" id="IPR034543">
    <property type="entry name" value="LCL2"/>
</dbReference>
<dbReference type="Proteomes" id="UP000515153">
    <property type="component" value="Unplaced"/>
</dbReference>
<name>A0A6P8BLZ6_PYRGI</name>
<dbReference type="PANTHER" id="PTHR38425">
    <property type="entry name" value="LONG CHRONOLOGICAL LIFESPAN PROTEIN 2"/>
    <property type="match status" value="1"/>
</dbReference>
<dbReference type="CDD" id="cd23996">
    <property type="entry name" value="LCL2-like"/>
    <property type="match status" value="1"/>
</dbReference>
<evidence type="ECO:0000256" key="5">
    <source>
        <dbReference type="SAM" id="SignalP"/>
    </source>
</evidence>
<reference evidence="7" key="3">
    <citation type="submission" date="2025-08" db="UniProtKB">
        <authorList>
            <consortium name="RefSeq"/>
        </authorList>
    </citation>
    <scope>IDENTIFICATION</scope>
    <source>
        <strain evidence="7">NI907</strain>
    </source>
</reference>
<keyword evidence="6" id="KW-1185">Reference proteome</keyword>
<gene>
    <name evidence="7" type="ORF">PgNI_01505</name>
</gene>
<reference evidence="7" key="1">
    <citation type="journal article" date="2019" name="Mol. Biol. Evol.">
        <title>Blast fungal genomes show frequent chromosomal changes, gene gains and losses, and effector gene turnover.</title>
        <authorList>
            <person name="Gomez Luciano L.B."/>
            <person name="Jason Tsai I."/>
            <person name="Chuma I."/>
            <person name="Tosa Y."/>
            <person name="Chen Y.H."/>
            <person name="Li J.Y."/>
            <person name="Li M.Y."/>
            <person name="Jade Lu M.Y."/>
            <person name="Nakayashiki H."/>
            <person name="Li W.H."/>
        </authorList>
    </citation>
    <scope>NUCLEOTIDE SEQUENCE</scope>
    <source>
        <strain evidence="7">NI907</strain>
    </source>
</reference>
<proteinExistence type="inferred from homology"/>
<keyword evidence="4 5" id="KW-0732">Signal</keyword>
<dbReference type="GO" id="GO:0036503">
    <property type="term" value="P:ERAD pathway"/>
    <property type="evidence" value="ECO:0007669"/>
    <property type="project" value="TreeGrafter"/>
</dbReference>
<evidence type="ECO:0000256" key="4">
    <source>
        <dbReference type="ARBA" id="ARBA00022729"/>
    </source>
</evidence>
<comment type="similarity">
    <text evidence="2">Belongs to the LCL2 family.</text>
</comment>
<evidence type="ECO:0000313" key="7">
    <source>
        <dbReference type="RefSeq" id="XP_030988082.1"/>
    </source>
</evidence>